<name>A0A1V0SCT8_9VIRU</name>
<dbReference type="EMBL" id="KY684085">
    <property type="protein sequence ID" value="ARF09533.1"/>
    <property type="molecule type" value="Genomic_DNA"/>
</dbReference>
<accession>A0A1V0SCT8</accession>
<evidence type="ECO:0000313" key="1">
    <source>
        <dbReference type="EMBL" id="ARF09533.1"/>
    </source>
</evidence>
<reference evidence="1" key="1">
    <citation type="journal article" date="2017" name="Science">
        <title>Giant viruses with an expanded complement of translation system components.</title>
        <authorList>
            <person name="Schulz F."/>
            <person name="Yutin N."/>
            <person name="Ivanova N.N."/>
            <person name="Ortega D.R."/>
            <person name="Lee T.K."/>
            <person name="Vierheilig J."/>
            <person name="Daims H."/>
            <person name="Horn M."/>
            <person name="Wagner M."/>
            <person name="Jensen G.J."/>
            <person name="Kyrpides N.C."/>
            <person name="Koonin E.V."/>
            <person name="Woyke T."/>
        </authorList>
    </citation>
    <scope>NUCLEOTIDE SEQUENCE</scope>
    <source>
        <strain evidence="1">ILV1</strain>
    </source>
</reference>
<organism evidence="1">
    <name type="scientific">Indivirus ILV1</name>
    <dbReference type="NCBI Taxonomy" id="1977633"/>
    <lineage>
        <taxon>Viruses</taxon>
        <taxon>Varidnaviria</taxon>
        <taxon>Bamfordvirae</taxon>
        <taxon>Nucleocytoviricota</taxon>
        <taxon>Megaviricetes</taxon>
        <taxon>Imitervirales</taxon>
        <taxon>Mimiviridae</taxon>
        <taxon>Klosneuvirinae</taxon>
        <taxon>Indivirus</taxon>
    </lineage>
</organism>
<protein>
    <submittedName>
        <fullName evidence="1">Uncharacterized protein</fullName>
    </submittedName>
</protein>
<gene>
    <name evidence="1" type="ORF">Indivirus_1_156</name>
</gene>
<sequence length="73" mass="8304">MNCKAACGSVGVAETKCNYVCSICYDKCHGKFAKDLKESIGKSPFICQCNQMKFINQNYDEYPIIKKMKFCEI</sequence>
<proteinExistence type="predicted"/>